<evidence type="ECO:0000256" key="2">
    <source>
        <dbReference type="PROSITE-ProRule" id="PRU00332"/>
    </source>
</evidence>
<dbReference type="SMART" id="SM00715">
    <property type="entry name" value="LA"/>
    <property type="match status" value="1"/>
</dbReference>
<feature type="compositionally biased region" description="Gly residues" evidence="3">
    <location>
        <begin position="536"/>
        <end position="546"/>
    </location>
</feature>
<dbReference type="InterPro" id="IPR036388">
    <property type="entry name" value="WH-like_DNA-bd_sf"/>
</dbReference>
<feature type="region of interest" description="Disordered" evidence="3">
    <location>
        <begin position="838"/>
        <end position="867"/>
    </location>
</feature>
<dbReference type="PANTHER" id="PTHR22792">
    <property type="entry name" value="LUPUS LA PROTEIN-RELATED"/>
    <property type="match status" value="1"/>
</dbReference>
<name>A0A6A6VA62_9PLEO</name>
<reference evidence="5" key="1">
    <citation type="journal article" date="2020" name="Stud. Mycol.">
        <title>101 Dothideomycetes genomes: a test case for predicting lifestyles and emergence of pathogens.</title>
        <authorList>
            <person name="Haridas S."/>
            <person name="Albert R."/>
            <person name="Binder M."/>
            <person name="Bloem J."/>
            <person name="Labutti K."/>
            <person name="Salamov A."/>
            <person name="Andreopoulos B."/>
            <person name="Baker S."/>
            <person name="Barry K."/>
            <person name="Bills G."/>
            <person name="Bluhm B."/>
            <person name="Cannon C."/>
            <person name="Castanera R."/>
            <person name="Culley D."/>
            <person name="Daum C."/>
            <person name="Ezra D."/>
            <person name="Gonzalez J."/>
            <person name="Henrissat B."/>
            <person name="Kuo A."/>
            <person name="Liang C."/>
            <person name="Lipzen A."/>
            <person name="Lutzoni F."/>
            <person name="Magnuson J."/>
            <person name="Mondo S."/>
            <person name="Nolan M."/>
            <person name="Ohm R."/>
            <person name="Pangilinan J."/>
            <person name="Park H.-J."/>
            <person name="Ramirez L."/>
            <person name="Alfaro M."/>
            <person name="Sun H."/>
            <person name="Tritt A."/>
            <person name="Yoshinaga Y."/>
            <person name="Zwiers L.-H."/>
            <person name="Turgeon B."/>
            <person name="Goodwin S."/>
            <person name="Spatafora J."/>
            <person name="Crous P."/>
            <person name="Grigoriev I."/>
        </authorList>
    </citation>
    <scope>NUCLEOTIDE SEQUENCE</scope>
    <source>
        <strain evidence="5">CBS 119925</strain>
    </source>
</reference>
<keyword evidence="6" id="KW-1185">Reference proteome</keyword>
<feature type="compositionally biased region" description="Basic and acidic residues" evidence="3">
    <location>
        <begin position="519"/>
        <end position="535"/>
    </location>
</feature>
<dbReference type="OrthoDB" id="340227at2759"/>
<evidence type="ECO:0000256" key="1">
    <source>
        <dbReference type="ARBA" id="ARBA00022884"/>
    </source>
</evidence>
<dbReference type="PANTHER" id="PTHR22792:SF132">
    <property type="entry name" value="LA-RELATED PROTEIN 1"/>
    <property type="match status" value="1"/>
</dbReference>
<feature type="compositionally biased region" description="Basic and acidic residues" evidence="3">
    <location>
        <begin position="386"/>
        <end position="396"/>
    </location>
</feature>
<dbReference type="GO" id="GO:0005829">
    <property type="term" value="C:cytosol"/>
    <property type="evidence" value="ECO:0007669"/>
    <property type="project" value="TreeGrafter"/>
</dbReference>
<dbReference type="Pfam" id="PF05383">
    <property type="entry name" value="La"/>
    <property type="match status" value="1"/>
</dbReference>
<feature type="compositionally biased region" description="Polar residues" evidence="3">
    <location>
        <begin position="397"/>
        <end position="407"/>
    </location>
</feature>
<dbReference type="Gene3D" id="1.10.10.10">
    <property type="entry name" value="Winged helix-like DNA-binding domain superfamily/Winged helix DNA-binding domain"/>
    <property type="match status" value="1"/>
</dbReference>
<evidence type="ECO:0000259" key="4">
    <source>
        <dbReference type="PROSITE" id="PS50961"/>
    </source>
</evidence>
<dbReference type="InterPro" id="IPR045180">
    <property type="entry name" value="La_dom_prot"/>
</dbReference>
<feature type="compositionally biased region" description="Polar residues" evidence="3">
    <location>
        <begin position="124"/>
        <end position="148"/>
    </location>
</feature>
<feature type="compositionally biased region" description="Basic and acidic residues" evidence="3">
    <location>
        <begin position="292"/>
        <end position="311"/>
    </location>
</feature>
<organism evidence="5 6">
    <name type="scientific">Sporormia fimetaria CBS 119925</name>
    <dbReference type="NCBI Taxonomy" id="1340428"/>
    <lineage>
        <taxon>Eukaryota</taxon>
        <taxon>Fungi</taxon>
        <taxon>Dikarya</taxon>
        <taxon>Ascomycota</taxon>
        <taxon>Pezizomycotina</taxon>
        <taxon>Dothideomycetes</taxon>
        <taxon>Pleosporomycetidae</taxon>
        <taxon>Pleosporales</taxon>
        <taxon>Sporormiaceae</taxon>
        <taxon>Sporormia</taxon>
    </lineage>
</organism>
<feature type="compositionally biased region" description="Polar residues" evidence="3">
    <location>
        <begin position="362"/>
        <end position="385"/>
    </location>
</feature>
<dbReference type="AlphaFoldDB" id="A0A6A6VA62"/>
<evidence type="ECO:0000256" key="3">
    <source>
        <dbReference type="SAM" id="MobiDB-lite"/>
    </source>
</evidence>
<dbReference type="GO" id="GO:0048255">
    <property type="term" value="P:mRNA stabilization"/>
    <property type="evidence" value="ECO:0007669"/>
    <property type="project" value="InterPro"/>
</dbReference>
<feature type="compositionally biased region" description="Low complexity" evidence="3">
    <location>
        <begin position="196"/>
        <end position="219"/>
    </location>
</feature>
<evidence type="ECO:0000313" key="5">
    <source>
        <dbReference type="EMBL" id="KAF2746420.1"/>
    </source>
</evidence>
<dbReference type="EMBL" id="MU006577">
    <property type="protein sequence ID" value="KAF2746420.1"/>
    <property type="molecule type" value="Genomic_DNA"/>
</dbReference>
<feature type="compositionally biased region" description="Polar residues" evidence="3">
    <location>
        <begin position="437"/>
        <end position="448"/>
    </location>
</feature>
<dbReference type="PROSITE" id="PS50961">
    <property type="entry name" value="HTH_LA"/>
    <property type="match status" value="1"/>
</dbReference>
<feature type="domain" description="HTH La-type RNA-binding" evidence="4">
    <location>
        <begin position="630"/>
        <end position="721"/>
    </location>
</feature>
<feature type="compositionally biased region" description="Basic and acidic residues" evidence="3">
    <location>
        <begin position="247"/>
        <end position="270"/>
    </location>
</feature>
<feature type="compositionally biased region" description="Polar residues" evidence="3">
    <location>
        <begin position="328"/>
        <end position="339"/>
    </location>
</feature>
<dbReference type="GO" id="GO:0045727">
    <property type="term" value="P:positive regulation of translation"/>
    <property type="evidence" value="ECO:0007669"/>
    <property type="project" value="TreeGrafter"/>
</dbReference>
<feature type="compositionally biased region" description="Polar residues" evidence="3">
    <location>
        <begin position="897"/>
        <end position="907"/>
    </location>
</feature>
<feature type="region of interest" description="Disordered" evidence="3">
    <location>
        <begin position="880"/>
        <end position="907"/>
    </location>
</feature>
<sequence>MSAQSQRPRADGATAPATFSYAQAAKGLSSPPAASVSEPQPTDEPSSSKDASTAPSRIPIESLASWADDAESQATQSRSADSHPPKAPAALKQAAVAVPTSAPAVTSPSSGPSSSVTAKDEDNMSVQNNGSESASNWENKSQASTSVEKSSEAGEKRADKPKGKADRSNVKPVVLAPAPPPAVNIWAKRADELKAKAAQKPTAAAPDAAADPTAAPTKDSTAHAKNTTGALKTKPREEGKTAPTGKEGAKMEDDKARRSLKNKQSEKETKSTPVSLPLHDTEAWPTPESIANEDKKKTQPKKEEPGTERKPTGSVRSGGKHEWEKMNFTPSVVFQTPLPSASSRRGGRGGGRGGSQASGRSTNATAYGPTNSESEAPASAMSNGDASKRVRPELSEKATSVTSSAQPETKPAGSVAPKTSESTTESEHSVAHKATINPDSTGSGQNHSFPHLNKHNKRRGGYGHTGERRKDGEHGGQSREGFASLDRRASSAAHPEVPEGERRTSHAHDATNGHARGPVNERRTYPSFSGRDRPRGGGSRGRGGFQSSGAPNGMSATGNSGFAMRSPTTFHPEQPSFFSTAPHGRFPRNGQRAQTTAAEAMYGRPVNYAAPPMQPYFDYSVPPVAAASPISPYESILALIKGQMEHYFSIDNLCSDMYLRKHMDSKGFVRLDFIAGFNRMKALAIDLELVKYACHQSETLELRVGLEGEARVRRREKWDLWVLEMSLRDPSAQNAGPEDVQSPVLPQVNGLNPRAVYPGYPGYSAPIPLNGPQANGEQDSALMNANGASNGHMTNGVNGFAGPNGHLETSTLAVSGEPDSFSDSQVEALSVIVRNQEQLRSPSSSLSASGTFSNGSLNSKSGVGPQQALDATGVSLLQGSESAPQDHLWERKGPSASVLSLDTSTTEPSSLNEQASLHWVKGQDIPVHSLPPNSIYEPYSELLHNAIKQRQTAPHGSCPHDMDILYQFWSHFLVRNFNLHMYQEFRHYALDDSRLRGSNNGLTHLISFYGEALLSTAIPIRETVARHYVELVGSDRSSEAFIQLREAMKDSTLHPRDRSLIYKLMDPDLRAAIDEWD</sequence>
<dbReference type="SUPFAM" id="SSF46785">
    <property type="entry name" value="Winged helix' DNA-binding domain"/>
    <property type="match status" value="1"/>
</dbReference>
<dbReference type="Proteomes" id="UP000799440">
    <property type="component" value="Unassembled WGS sequence"/>
</dbReference>
<feature type="compositionally biased region" description="Basic and acidic residues" evidence="3">
    <location>
        <begin position="496"/>
        <end position="511"/>
    </location>
</feature>
<feature type="region of interest" description="Disordered" evidence="3">
    <location>
        <begin position="1"/>
        <end position="182"/>
    </location>
</feature>
<feature type="compositionally biased region" description="Basic and acidic residues" evidence="3">
    <location>
        <begin position="465"/>
        <end position="477"/>
    </location>
</feature>
<gene>
    <name evidence="5" type="ORF">M011DRAFT_478042</name>
</gene>
<feature type="compositionally biased region" description="Basic and acidic residues" evidence="3">
    <location>
        <begin position="149"/>
        <end position="169"/>
    </location>
</feature>
<feature type="compositionally biased region" description="Polar residues" evidence="3">
    <location>
        <begin position="554"/>
        <end position="579"/>
    </location>
</feature>
<feature type="compositionally biased region" description="Basic residues" evidence="3">
    <location>
        <begin position="452"/>
        <end position="461"/>
    </location>
</feature>
<dbReference type="Pfam" id="PF21071">
    <property type="entry name" value="LARP1_HEAT"/>
    <property type="match status" value="1"/>
</dbReference>
<feature type="compositionally biased region" description="Polar residues" evidence="3">
    <location>
        <begin position="37"/>
        <end position="55"/>
    </location>
</feature>
<dbReference type="GO" id="GO:0010494">
    <property type="term" value="C:cytoplasmic stress granule"/>
    <property type="evidence" value="ECO:0007669"/>
    <property type="project" value="TreeGrafter"/>
</dbReference>
<dbReference type="InterPro" id="IPR006630">
    <property type="entry name" value="La_HTH"/>
</dbReference>
<proteinExistence type="predicted"/>
<keyword evidence="1 2" id="KW-0694">RNA-binding</keyword>
<dbReference type="InterPro" id="IPR006607">
    <property type="entry name" value="DM15"/>
</dbReference>
<feature type="region of interest" description="Disordered" evidence="3">
    <location>
        <begin position="194"/>
        <end position="589"/>
    </location>
</feature>
<dbReference type="InterPro" id="IPR036390">
    <property type="entry name" value="WH_DNA-bd_sf"/>
</dbReference>
<dbReference type="CDD" id="cd07323">
    <property type="entry name" value="LAM"/>
    <property type="match status" value="1"/>
</dbReference>
<accession>A0A6A6VA62</accession>
<feature type="compositionally biased region" description="Low complexity" evidence="3">
    <location>
        <begin position="841"/>
        <end position="856"/>
    </location>
</feature>
<protein>
    <recommendedName>
        <fullName evidence="4">HTH La-type RNA-binding domain-containing protein</fullName>
    </recommendedName>
</protein>
<feature type="compositionally biased region" description="Low complexity" evidence="3">
    <location>
        <begin position="88"/>
        <end position="117"/>
    </location>
</feature>
<evidence type="ECO:0000313" key="6">
    <source>
        <dbReference type="Proteomes" id="UP000799440"/>
    </source>
</evidence>
<dbReference type="GO" id="GO:0000339">
    <property type="term" value="F:RNA cap binding"/>
    <property type="evidence" value="ECO:0007669"/>
    <property type="project" value="InterPro"/>
</dbReference>